<feature type="transmembrane region" description="Helical" evidence="7">
    <location>
        <begin position="118"/>
        <end position="139"/>
    </location>
</feature>
<gene>
    <name evidence="9" type="ORF">H9804_05715</name>
</gene>
<keyword evidence="5 7" id="KW-1133">Transmembrane helix</keyword>
<evidence type="ECO:0000256" key="7">
    <source>
        <dbReference type="SAM" id="Phobius"/>
    </source>
</evidence>
<keyword evidence="4 7" id="KW-0812">Transmembrane</keyword>
<evidence type="ECO:0000256" key="2">
    <source>
        <dbReference type="ARBA" id="ARBA00008193"/>
    </source>
</evidence>
<reference evidence="9" key="2">
    <citation type="submission" date="2021-04" db="EMBL/GenBank/DDBJ databases">
        <authorList>
            <person name="Gilroy R."/>
        </authorList>
    </citation>
    <scope>NUCLEOTIDE SEQUENCE</scope>
    <source>
        <strain evidence="9">ChiW4-1371</strain>
    </source>
</reference>
<comment type="subcellular location">
    <subcellularLocation>
        <location evidence="1">Cell membrane</location>
        <topology evidence="1">Multi-pass membrane protein</topology>
    </subcellularLocation>
</comment>
<evidence type="ECO:0000313" key="10">
    <source>
        <dbReference type="Proteomes" id="UP000824176"/>
    </source>
</evidence>
<comment type="caution">
    <text evidence="9">The sequence shown here is derived from an EMBL/GenBank/DDBJ whole genome shotgun (WGS) entry which is preliminary data.</text>
</comment>
<feature type="transmembrane region" description="Helical" evidence="7">
    <location>
        <begin position="173"/>
        <end position="193"/>
    </location>
</feature>
<evidence type="ECO:0000313" key="9">
    <source>
        <dbReference type="EMBL" id="HIZ89421.1"/>
    </source>
</evidence>
<feature type="transmembrane region" description="Helical" evidence="7">
    <location>
        <begin position="151"/>
        <end position="167"/>
    </location>
</feature>
<dbReference type="EMBL" id="DXAQ01000088">
    <property type="protein sequence ID" value="HIZ89421.1"/>
    <property type="molecule type" value="Genomic_DNA"/>
</dbReference>
<reference evidence="9" key="1">
    <citation type="journal article" date="2021" name="PeerJ">
        <title>Extensive microbial diversity within the chicken gut microbiome revealed by metagenomics and culture.</title>
        <authorList>
            <person name="Gilroy R."/>
            <person name="Ravi A."/>
            <person name="Getino M."/>
            <person name="Pursley I."/>
            <person name="Horton D.L."/>
            <person name="Alikhan N.F."/>
            <person name="Baker D."/>
            <person name="Gharbi K."/>
            <person name="Hall N."/>
            <person name="Watson M."/>
            <person name="Adriaenssens E.M."/>
            <person name="Foster-Nyarko E."/>
            <person name="Jarju S."/>
            <person name="Secka A."/>
            <person name="Antonio M."/>
            <person name="Oren A."/>
            <person name="Chaudhuri R.R."/>
            <person name="La Ragione R."/>
            <person name="Hildebrand F."/>
            <person name="Pallen M.J."/>
        </authorList>
    </citation>
    <scope>NUCLEOTIDE SEQUENCE</scope>
    <source>
        <strain evidence="9">ChiW4-1371</strain>
    </source>
</reference>
<proteinExistence type="inferred from homology"/>
<dbReference type="InterPro" id="IPR005115">
    <property type="entry name" value="Gly_transporter"/>
</dbReference>
<dbReference type="AlphaFoldDB" id="A0A9D2KBS7"/>
<feature type="domain" description="Glycine transporter" evidence="8">
    <location>
        <begin position="94"/>
        <end position="167"/>
    </location>
</feature>
<dbReference type="Proteomes" id="UP000824176">
    <property type="component" value="Unassembled WGS sequence"/>
</dbReference>
<dbReference type="GO" id="GO:0005886">
    <property type="term" value="C:plasma membrane"/>
    <property type="evidence" value="ECO:0007669"/>
    <property type="project" value="UniProtKB-SubCell"/>
</dbReference>
<feature type="domain" description="Glycine transporter" evidence="8">
    <location>
        <begin position="6"/>
        <end position="80"/>
    </location>
</feature>
<name>A0A9D2KBS7_9BACT</name>
<sequence>MSVLYFFDLFGTFAFAVSGALLGVKKDMDIYGMFVLAISVGVGGGTMRDMMLGRTPPFVLTDINYMLVIAAATLLVFFLNSIMEKSISMKTLNIADAVGLGVFTSIGANVALSCHVEWYGIIFFGVMTATAGGMIRDTLAGEVPFVLKKEVYASASIIGGIIFIILYKTGVGLNMNILITSVIVTLIRILAIYKDWHLPHFKGAGK</sequence>
<comment type="similarity">
    <text evidence="2">Belongs to the UPF0126 family.</text>
</comment>
<dbReference type="Pfam" id="PF03458">
    <property type="entry name" value="Gly_transporter"/>
    <property type="match status" value="2"/>
</dbReference>
<feature type="transmembrane region" description="Helical" evidence="7">
    <location>
        <begin position="31"/>
        <end position="51"/>
    </location>
</feature>
<protein>
    <submittedName>
        <fullName evidence="9">Trimeric intracellular cation channel family protein</fullName>
    </submittedName>
</protein>
<organism evidence="9 10">
    <name type="scientific">Candidatus Mucispirillum faecigallinarum</name>
    <dbReference type="NCBI Taxonomy" id="2838699"/>
    <lineage>
        <taxon>Bacteria</taxon>
        <taxon>Pseudomonadati</taxon>
        <taxon>Deferribacterota</taxon>
        <taxon>Deferribacteres</taxon>
        <taxon>Deferribacterales</taxon>
        <taxon>Mucispirillaceae</taxon>
        <taxon>Mucispirillum</taxon>
    </lineage>
</organism>
<keyword evidence="6 7" id="KW-0472">Membrane</keyword>
<dbReference type="PANTHER" id="PTHR30506">
    <property type="entry name" value="INNER MEMBRANE PROTEIN"/>
    <property type="match status" value="1"/>
</dbReference>
<evidence type="ECO:0000256" key="1">
    <source>
        <dbReference type="ARBA" id="ARBA00004651"/>
    </source>
</evidence>
<evidence type="ECO:0000256" key="4">
    <source>
        <dbReference type="ARBA" id="ARBA00022692"/>
    </source>
</evidence>
<accession>A0A9D2KBS7</accession>
<evidence type="ECO:0000259" key="8">
    <source>
        <dbReference type="Pfam" id="PF03458"/>
    </source>
</evidence>
<evidence type="ECO:0000256" key="3">
    <source>
        <dbReference type="ARBA" id="ARBA00022475"/>
    </source>
</evidence>
<evidence type="ECO:0000256" key="5">
    <source>
        <dbReference type="ARBA" id="ARBA00022989"/>
    </source>
</evidence>
<feature type="transmembrane region" description="Helical" evidence="7">
    <location>
        <begin position="63"/>
        <end position="82"/>
    </location>
</feature>
<keyword evidence="3" id="KW-1003">Cell membrane</keyword>
<evidence type="ECO:0000256" key="6">
    <source>
        <dbReference type="ARBA" id="ARBA00023136"/>
    </source>
</evidence>
<dbReference type="PANTHER" id="PTHR30506:SF3">
    <property type="entry name" value="UPF0126 INNER MEMBRANE PROTEIN YADS-RELATED"/>
    <property type="match status" value="1"/>
</dbReference>
<feature type="transmembrane region" description="Helical" evidence="7">
    <location>
        <begin position="6"/>
        <end position="24"/>
    </location>
</feature>